<evidence type="ECO:0000313" key="1">
    <source>
        <dbReference type="EMBL" id="MBZ4033182.1"/>
    </source>
</evidence>
<dbReference type="AlphaFoldDB" id="A0A9X1H6T8"/>
<dbReference type="RefSeq" id="WP_223704028.1">
    <property type="nucleotide sequence ID" value="NZ_JAINUY010000001.1"/>
</dbReference>
<accession>A0A9X1H6T8</accession>
<name>A0A9X1H6T8_9FLAO</name>
<proteinExistence type="predicted"/>
<protein>
    <submittedName>
        <fullName evidence="1">DUF4304 domain-containing protein</fullName>
    </submittedName>
</protein>
<dbReference type="Proteomes" id="UP001139366">
    <property type="component" value="Unassembled WGS sequence"/>
</dbReference>
<keyword evidence="2" id="KW-1185">Reference proteome</keyword>
<organism evidence="1 2">
    <name type="scientific">Flavobacterium potami</name>
    <dbReference type="NCBI Taxonomy" id="2872310"/>
    <lineage>
        <taxon>Bacteria</taxon>
        <taxon>Pseudomonadati</taxon>
        <taxon>Bacteroidota</taxon>
        <taxon>Flavobacteriia</taxon>
        <taxon>Flavobacteriales</taxon>
        <taxon>Flavobacteriaceae</taxon>
        <taxon>Flavobacterium</taxon>
    </lineage>
</organism>
<evidence type="ECO:0000313" key="2">
    <source>
        <dbReference type="Proteomes" id="UP001139366"/>
    </source>
</evidence>
<gene>
    <name evidence="1" type="ORF">K6T82_00265</name>
</gene>
<reference evidence="1 2" key="1">
    <citation type="journal article" date="2023" name="Antonie Van Leeuwenhoek">
        <title>Flavobacterium potami sp. nov., a multi-metal resistance genes harbouring bacterium isolated from shallow river silt.</title>
        <authorList>
            <person name="Li S."/>
            <person name="Mao S."/>
            <person name="Mu W."/>
            <person name="Guo B."/>
            <person name="Li C."/>
            <person name="Zhu Q."/>
            <person name="Hou X."/>
            <person name="Zhao Y."/>
            <person name="Wei S."/>
            <person name="Liu H."/>
            <person name="Liu A."/>
        </authorList>
    </citation>
    <scope>NUCLEOTIDE SEQUENCE [LARGE SCALE GENOMIC DNA]</scope>
    <source>
        <strain evidence="1 2">17A</strain>
    </source>
</reference>
<dbReference type="EMBL" id="JAINUY010000001">
    <property type="protein sequence ID" value="MBZ4033182.1"/>
    <property type="molecule type" value="Genomic_DNA"/>
</dbReference>
<sequence>MNAKEKQLEFIKSYLKPTLKNLEYKTSGQTWWKDKGDFYTLINLQNFSWNTKDRVNFLLQYSNSSKIRNERCYQKASNI</sequence>
<comment type="caution">
    <text evidence="1">The sequence shown here is derived from an EMBL/GenBank/DDBJ whole genome shotgun (WGS) entry which is preliminary data.</text>
</comment>